<name>A0A0R1PCS3_9LACO</name>
<protein>
    <submittedName>
        <fullName evidence="2">Permease cadmium resistance protein family protein</fullName>
    </submittedName>
</protein>
<reference evidence="2 3" key="1">
    <citation type="journal article" date="2015" name="Genome Announc.">
        <title>Expanding the biotechnology potential of lactobacilli through comparative genomics of 213 strains and associated genera.</title>
        <authorList>
            <person name="Sun Z."/>
            <person name="Harris H.M."/>
            <person name="McCann A."/>
            <person name="Guo C."/>
            <person name="Argimon S."/>
            <person name="Zhang W."/>
            <person name="Yang X."/>
            <person name="Jeffery I.B."/>
            <person name="Cooney J.C."/>
            <person name="Kagawa T.F."/>
            <person name="Liu W."/>
            <person name="Song Y."/>
            <person name="Salvetti E."/>
            <person name="Wrobel A."/>
            <person name="Rasinkangas P."/>
            <person name="Parkhill J."/>
            <person name="Rea M.C."/>
            <person name="O'Sullivan O."/>
            <person name="Ritari J."/>
            <person name="Douillard F.P."/>
            <person name="Paul Ross R."/>
            <person name="Yang R."/>
            <person name="Briner A.E."/>
            <person name="Felis G.E."/>
            <person name="de Vos W.M."/>
            <person name="Barrangou R."/>
            <person name="Klaenhammer T.R."/>
            <person name="Caufield P.W."/>
            <person name="Cui Y."/>
            <person name="Zhang H."/>
            <person name="O'Toole P.W."/>
        </authorList>
    </citation>
    <scope>NUCLEOTIDE SEQUENCE [LARGE SCALE GENOMIC DNA]</scope>
    <source>
        <strain evidence="2 3">DSM 13145</strain>
    </source>
</reference>
<evidence type="ECO:0000313" key="3">
    <source>
        <dbReference type="Proteomes" id="UP000051445"/>
    </source>
</evidence>
<keyword evidence="3" id="KW-1185">Reference proteome</keyword>
<feature type="transmembrane region" description="Helical" evidence="1">
    <location>
        <begin position="124"/>
        <end position="146"/>
    </location>
</feature>
<feature type="transmembrane region" description="Helical" evidence="1">
    <location>
        <begin position="98"/>
        <end position="118"/>
    </location>
</feature>
<accession>A0A0R1PCS3</accession>
<evidence type="ECO:0000313" key="2">
    <source>
        <dbReference type="EMBL" id="KRL27954.1"/>
    </source>
</evidence>
<dbReference type="Proteomes" id="UP000051445">
    <property type="component" value="Unassembled WGS sequence"/>
</dbReference>
<proteinExistence type="predicted"/>
<dbReference type="EMBL" id="AZER01000013">
    <property type="protein sequence ID" value="KRL27954.1"/>
    <property type="molecule type" value="Genomic_DNA"/>
</dbReference>
<sequence length="192" mass="21313">MMNFWLIFITFIAVNLDFFFILLCLINQYPLRDVIIGYVIGVAILVTASFAAGKALALFLPEWLLGFLGILPIYMALHDNDEEAGENKTTHSPVWIVLVTYLAVCSGCNLSIFLPVLTGLPLSQFGLALAFILVLTVLVVILIKQIGRIPVITHFMNKYSELMMKVVYIGVGIYVFFDSGLISHLVRLAGLI</sequence>
<feature type="transmembrane region" description="Helical" evidence="1">
    <location>
        <begin position="58"/>
        <end position="77"/>
    </location>
</feature>
<feature type="transmembrane region" description="Helical" evidence="1">
    <location>
        <begin position="166"/>
        <end position="186"/>
    </location>
</feature>
<feature type="transmembrane region" description="Helical" evidence="1">
    <location>
        <begin position="34"/>
        <end position="52"/>
    </location>
</feature>
<dbReference type="Pfam" id="PF03596">
    <property type="entry name" value="Cad"/>
    <property type="match status" value="1"/>
</dbReference>
<comment type="caution">
    <text evidence="2">The sequence shown here is derived from an EMBL/GenBank/DDBJ whole genome shotgun (WGS) entry which is preliminary data.</text>
</comment>
<gene>
    <name evidence="2" type="ORF">FD27_GL000226</name>
</gene>
<keyword evidence="1" id="KW-1133">Transmembrane helix</keyword>
<organism evidence="2 3">
    <name type="scientific">Limosilactobacillus frumenti DSM 13145</name>
    <dbReference type="NCBI Taxonomy" id="1423746"/>
    <lineage>
        <taxon>Bacteria</taxon>
        <taxon>Bacillati</taxon>
        <taxon>Bacillota</taxon>
        <taxon>Bacilli</taxon>
        <taxon>Lactobacillales</taxon>
        <taxon>Lactobacillaceae</taxon>
        <taxon>Limosilactobacillus</taxon>
    </lineage>
</organism>
<keyword evidence="1" id="KW-0472">Membrane</keyword>
<dbReference type="InterPro" id="IPR004676">
    <property type="entry name" value="Cd-R_transporter"/>
</dbReference>
<dbReference type="AlphaFoldDB" id="A0A0R1PCS3"/>
<evidence type="ECO:0000256" key="1">
    <source>
        <dbReference type="SAM" id="Phobius"/>
    </source>
</evidence>
<dbReference type="PATRIC" id="fig|1423746.3.peg.233"/>
<dbReference type="STRING" id="1423746.FD27_GL000226"/>
<keyword evidence="1" id="KW-0812">Transmembrane</keyword>
<feature type="transmembrane region" description="Helical" evidence="1">
    <location>
        <begin position="6"/>
        <end position="27"/>
    </location>
</feature>